<dbReference type="Proteomes" id="UP001449225">
    <property type="component" value="Unassembled WGS sequence"/>
</dbReference>
<dbReference type="InterPro" id="IPR028082">
    <property type="entry name" value="Peripla_BP_I"/>
</dbReference>
<dbReference type="PANTHER" id="PTHR30483">
    <property type="entry name" value="LEUCINE-SPECIFIC-BINDING PROTEIN"/>
    <property type="match status" value="1"/>
</dbReference>
<gene>
    <name evidence="5" type="ORF">WNY58_09905</name>
</gene>
<keyword evidence="2 3" id="KW-0732">Signal</keyword>
<keyword evidence="6" id="KW-1185">Reference proteome</keyword>
<dbReference type="Gene3D" id="3.40.50.2300">
    <property type="match status" value="2"/>
</dbReference>
<feature type="chain" id="PRO_5045610055" evidence="3">
    <location>
        <begin position="27"/>
        <end position="429"/>
    </location>
</feature>
<evidence type="ECO:0000256" key="2">
    <source>
        <dbReference type="ARBA" id="ARBA00022729"/>
    </source>
</evidence>
<dbReference type="EMBL" id="JBBMRA010000008">
    <property type="protein sequence ID" value="MEM5536702.1"/>
    <property type="molecule type" value="Genomic_DNA"/>
</dbReference>
<evidence type="ECO:0000313" key="5">
    <source>
        <dbReference type="EMBL" id="MEM5536702.1"/>
    </source>
</evidence>
<organism evidence="5 6">
    <name type="scientific">Neptuniibacter pectenicola</name>
    <dbReference type="NCBI Taxonomy" id="1806669"/>
    <lineage>
        <taxon>Bacteria</taxon>
        <taxon>Pseudomonadati</taxon>
        <taxon>Pseudomonadota</taxon>
        <taxon>Gammaproteobacteria</taxon>
        <taxon>Oceanospirillales</taxon>
        <taxon>Oceanospirillaceae</taxon>
        <taxon>Neptuniibacter</taxon>
    </lineage>
</organism>
<dbReference type="InterPro" id="IPR028081">
    <property type="entry name" value="Leu-bd"/>
</dbReference>
<dbReference type="Pfam" id="PF13458">
    <property type="entry name" value="Peripla_BP_6"/>
    <property type="match status" value="1"/>
</dbReference>
<evidence type="ECO:0000313" key="6">
    <source>
        <dbReference type="Proteomes" id="UP001449225"/>
    </source>
</evidence>
<comment type="similarity">
    <text evidence="1">Belongs to the leucine-binding protein family.</text>
</comment>
<feature type="signal peptide" evidence="3">
    <location>
        <begin position="1"/>
        <end position="26"/>
    </location>
</feature>
<reference evidence="5 6" key="1">
    <citation type="submission" date="2024-03" db="EMBL/GenBank/DDBJ databases">
        <title>Community enrichment and isolation of bacterial strains for fucoidan degradation.</title>
        <authorList>
            <person name="Sichert A."/>
        </authorList>
    </citation>
    <scope>NUCLEOTIDE SEQUENCE [LARGE SCALE GENOMIC DNA]</scope>
    <source>
        <strain evidence="5 6">AS76</strain>
    </source>
</reference>
<comment type="caution">
    <text evidence="5">The sequence shown here is derived from an EMBL/GenBank/DDBJ whole genome shotgun (WGS) entry which is preliminary data.</text>
</comment>
<dbReference type="SUPFAM" id="SSF53822">
    <property type="entry name" value="Periplasmic binding protein-like I"/>
    <property type="match status" value="1"/>
</dbReference>
<dbReference type="PANTHER" id="PTHR30483:SF37">
    <property type="entry name" value="ABC TRANSPORTER SUBSTRATE-BINDING PROTEIN"/>
    <property type="match status" value="1"/>
</dbReference>
<evidence type="ECO:0000256" key="3">
    <source>
        <dbReference type="SAM" id="SignalP"/>
    </source>
</evidence>
<evidence type="ECO:0000256" key="1">
    <source>
        <dbReference type="ARBA" id="ARBA00010062"/>
    </source>
</evidence>
<proteinExistence type="inferred from homology"/>
<protein>
    <submittedName>
        <fullName evidence="5">ABC transporter substrate-binding protein</fullName>
    </submittedName>
</protein>
<sequence length="429" mass="46057">MLIPFAKKSALVGLLVASAVAQPVIAADDYKLGLVTFLSGGAAGPFGVPAQNAANLVLETLNEGALPAPYNVKGINGRTIKPIYVDEAGGATKQSSEYRNLVERQGVDAVVGYISSGDCLAVPAVAEELKTLTVLFDCGTPRVFEDNSFKYVFRTGPTTTMDSVAASYYIKDIFPNLKAVSGINQNYSFGHESWADFYGSLKGLQSDIDVPTKQFPKIYAGQYGAEISALMVNSADVIHSSFWGGDMEAFLLQGAARGLFEDQTALLTTGESAMYRLSDQIPEGTILGGRGPFGIYAPDNALNRWFRDAYSKRYGTQPTYPAYKMVQGILGLKLATEQAAAKVSGQPTTEDVVSAFEYLEYEGPGGKVSMNMGKGHQASMEMVYGRYALKDGKPAVTDVRRYAAECVNPSDDMPANEWIEKGMPGAKCN</sequence>
<dbReference type="RefSeq" id="WP_339890943.1">
    <property type="nucleotide sequence ID" value="NZ_CAXBCE010000012.1"/>
</dbReference>
<name>A0ABU9TSK9_9GAMM</name>
<dbReference type="CDD" id="cd06330">
    <property type="entry name" value="PBP1_As_SBP-like"/>
    <property type="match status" value="1"/>
</dbReference>
<feature type="domain" description="Leucine-binding protein" evidence="4">
    <location>
        <begin position="30"/>
        <end position="387"/>
    </location>
</feature>
<dbReference type="InterPro" id="IPR051010">
    <property type="entry name" value="BCAA_transport"/>
</dbReference>
<evidence type="ECO:0000259" key="4">
    <source>
        <dbReference type="Pfam" id="PF13458"/>
    </source>
</evidence>
<accession>A0ABU9TSK9</accession>